<evidence type="ECO:0000256" key="1">
    <source>
        <dbReference type="SAM" id="MobiDB-lite"/>
    </source>
</evidence>
<dbReference type="AlphaFoldDB" id="A0A0A9AW02"/>
<name>A0A0A9AW02_ARUDO</name>
<reference evidence="2" key="1">
    <citation type="submission" date="2014-09" db="EMBL/GenBank/DDBJ databases">
        <authorList>
            <person name="Magalhaes I.L.F."/>
            <person name="Oliveira U."/>
            <person name="Santos F.R."/>
            <person name="Vidigal T.H.D.A."/>
            <person name="Brescovit A.D."/>
            <person name="Santos A.J."/>
        </authorList>
    </citation>
    <scope>NUCLEOTIDE SEQUENCE</scope>
    <source>
        <tissue evidence="2">Shoot tissue taken approximately 20 cm above the soil surface</tissue>
    </source>
</reference>
<evidence type="ECO:0000313" key="2">
    <source>
        <dbReference type="EMBL" id="JAD55929.1"/>
    </source>
</evidence>
<proteinExistence type="predicted"/>
<dbReference type="EMBL" id="GBRH01241966">
    <property type="protein sequence ID" value="JAD55929.1"/>
    <property type="molecule type" value="Transcribed_RNA"/>
</dbReference>
<accession>A0A0A9AW02</accession>
<reference evidence="2" key="2">
    <citation type="journal article" date="2015" name="Data Brief">
        <title>Shoot transcriptome of the giant reed, Arundo donax.</title>
        <authorList>
            <person name="Barrero R.A."/>
            <person name="Guerrero F.D."/>
            <person name="Moolhuijzen P."/>
            <person name="Goolsby J.A."/>
            <person name="Tidwell J."/>
            <person name="Bellgard S.E."/>
            <person name="Bellgard M.I."/>
        </authorList>
    </citation>
    <scope>NUCLEOTIDE SEQUENCE</scope>
    <source>
        <tissue evidence="2">Shoot tissue taken approximately 20 cm above the soil surface</tissue>
    </source>
</reference>
<sequence length="58" mass="6781">MQLSTAERNLGRPTGRPTAERKSAQLNNREAYTTRSQCYLAHNTNYLAHHKFYKVHTF</sequence>
<organism evidence="2">
    <name type="scientific">Arundo donax</name>
    <name type="common">Giant reed</name>
    <name type="synonym">Donax arundinaceus</name>
    <dbReference type="NCBI Taxonomy" id="35708"/>
    <lineage>
        <taxon>Eukaryota</taxon>
        <taxon>Viridiplantae</taxon>
        <taxon>Streptophyta</taxon>
        <taxon>Embryophyta</taxon>
        <taxon>Tracheophyta</taxon>
        <taxon>Spermatophyta</taxon>
        <taxon>Magnoliopsida</taxon>
        <taxon>Liliopsida</taxon>
        <taxon>Poales</taxon>
        <taxon>Poaceae</taxon>
        <taxon>PACMAD clade</taxon>
        <taxon>Arundinoideae</taxon>
        <taxon>Arundineae</taxon>
        <taxon>Arundo</taxon>
    </lineage>
</organism>
<feature type="region of interest" description="Disordered" evidence="1">
    <location>
        <begin position="1"/>
        <end position="30"/>
    </location>
</feature>
<protein>
    <submittedName>
        <fullName evidence="2">Uncharacterized protein</fullName>
    </submittedName>
</protein>